<dbReference type="InterPro" id="IPR049552">
    <property type="entry name" value="PKS_DH_N"/>
</dbReference>
<dbReference type="Pfam" id="PF00550">
    <property type="entry name" value="PP-binding"/>
    <property type="match status" value="1"/>
</dbReference>
<accession>A0A1S8MHL1</accession>
<dbReference type="PROSITE" id="PS52019">
    <property type="entry name" value="PKS_MFAS_DH"/>
    <property type="match status" value="1"/>
</dbReference>
<dbReference type="GO" id="GO:0005737">
    <property type="term" value="C:cytoplasm"/>
    <property type="evidence" value="ECO:0007669"/>
    <property type="project" value="TreeGrafter"/>
</dbReference>
<dbReference type="PROSITE" id="PS52004">
    <property type="entry name" value="KS3_2"/>
    <property type="match status" value="1"/>
</dbReference>
<evidence type="ECO:0000259" key="6">
    <source>
        <dbReference type="PROSITE" id="PS52004"/>
    </source>
</evidence>
<feature type="active site" description="Proton donor; for dehydratase activity" evidence="4">
    <location>
        <position position="870"/>
    </location>
</feature>
<feature type="domain" description="Carrier" evidence="5">
    <location>
        <begin position="1474"/>
        <end position="1549"/>
    </location>
</feature>
<dbReference type="InterPro" id="IPR020841">
    <property type="entry name" value="PKS_Beta-ketoAc_synthase_dom"/>
</dbReference>
<proteinExistence type="predicted"/>
<dbReference type="InterPro" id="IPR018201">
    <property type="entry name" value="Ketoacyl_synth_AS"/>
</dbReference>
<dbReference type="InterPro" id="IPR014031">
    <property type="entry name" value="Ketoacyl_synth_C"/>
</dbReference>
<keyword evidence="8" id="KW-0012">Acyltransferase</keyword>
<dbReference type="EC" id="2.3.1.-" evidence="8"/>
<evidence type="ECO:0000259" key="7">
    <source>
        <dbReference type="PROSITE" id="PS52019"/>
    </source>
</evidence>
<keyword evidence="3 8" id="KW-0808">Transferase</keyword>
<keyword evidence="9" id="KW-1185">Reference proteome</keyword>
<dbReference type="PROSITE" id="PS50075">
    <property type="entry name" value="CARRIER"/>
    <property type="match status" value="1"/>
</dbReference>
<dbReference type="InterPro" id="IPR016039">
    <property type="entry name" value="Thiolase-like"/>
</dbReference>
<evidence type="ECO:0000313" key="9">
    <source>
        <dbReference type="Proteomes" id="UP000190951"/>
    </source>
</evidence>
<dbReference type="RefSeq" id="WP_077832101.1">
    <property type="nucleotide sequence ID" value="NZ_CP096983.1"/>
</dbReference>
<dbReference type="Pfam" id="PF22621">
    <property type="entry name" value="CurL-like_PKS_C"/>
    <property type="match status" value="1"/>
</dbReference>
<dbReference type="GO" id="GO:0004315">
    <property type="term" value="F:3-oxoacyl-[acyl-carrier-protein] synthase activity"/>
    <property type="evidence" value="ECO:0007669"/>
    <property type="project" value="InterPro"/>
</dbReference>
<feature type="region of interest" description="N-terminal hotdog fold" evidence="4">
    <location>
        <begin position="672"/>
        <end position="799"/>
    </location>
</feature>
<reference evidence="8 9" key="1">
    <citation type="submission" date="2022-04" db="EMBL/GenBank/DDBJ databases">
        <title>Genome sequence of C. roseum typestrain.</title>
        <authorList>
            <person name="Poehlein A."/>
            <person name="Schoch T."/>
            <person name="Duerre P."/>
            <person name="Daniel R."/>
        </authorList>
    </citation>
    <scope>NUCLEOTIDE SEQUENCE [LARGE SCALE GENOMIC DNA]</scope>
    <source>
        <strain evidence="8 9">DSM 7320</strain>
    </source>
</reference>
<dbReference type="InterPro" id="IPR049490">
    <property type="entry name" value="C883_1060-like_KR_N"/>
</dbReference>
<evidence type="ECO:0000256" key="4">
    <source>
        <dbReference type="PROSITE-ProRule" id="PRU01363"/>
    </source>
</evidence>
<evidence type="ECO:0000256" key="2">
    <source>
        <dbReference type="ARBA" id="ARBA00022553"/>
    </source>
</evidence>
<dbReference type="GO" id="GO:0004312">
    <property type="term" value="F:fatty acid synthase activity"/>
    <property type="evidence" value="ECO:0007669"/>
    <property type="project" value="TreeGrafter"/>
</dbReference>
<feature type="region of interest" description="C-terminal hotdog fold" evidence="4">
    <location>
        <begin position="810"/>
        <end position="948"/>
    </location>
</feature>
<feature type="domain" description="Ketosynthase family 3 (KS3)" evidence="6">
    <location>
        <begin position="36"/>
        <end position="473"/>
    </location>
</feature>
<dbReference type="SMART" id="SM01294">
    <property type="entry name" value="PKS_PP_betabranch"/>
    <property type="match status" value="1"/>
</dbReference>
<dbReference type="CDD" id="cd00833">
    <property type="entry name" value="PKS"/>
    <property type="match status" value="1"/>
</dbReference>
<dbReference type="PROSITE" id="PS00606">
    <property type="entry name" value="KS3_1"/>
    <property type="match status" value="1"/>
</dbReference>
<dbReference type="Pfam" id="PF14765">
    <property type="entry name" value="PS-DH"/>
    <property type="match status" value="1"/>
</dbReference>
<dbReference type="Pfam" id="PF21089">
    <property type="entry name" value="PKS_DH_N"/>
    <property type="match status" value="1"/>
</dbReference>
<dbReference type="InterPro" id="IPR014030">
    <property type="entry name" value="Ketoacyl_synth_N"/>
</dbReference>
<dbReference type="SMART" id="SM00822">
    <property type="entry name" value="PKS_KR"/>
    <property type="match status" value="1"/>
</dbReference>
<dbReference type="Gene3D" id="3.10.129.110">
    <property type="entry name" value="Polyketide synthase dehydratase"/>
    <property type="match status" value="1"/>
</dbReference>
<dbReference type="Proteomes" id="UP000190951">
    <property type="component" value="Chromosome"/>
</dbReference>
<evidence type="ECO:0000313" key="8">
    <source>
        <dbReference type="EMBL" id="URZ12077.1"/>
    </source>
</evidence>
<dbReference type="Gene3D" id="3.40.47.10">
    <property type="match status" value="1"/>
</dbReference>
<dbReference type="InterPro" id="IPR013968">
    <property type="entry name" value="PKS_KR"/>
</dbReference>
<dbReference type="STRING" id="84029.CROST_37590"/>
<dbReference type="PANTHER" id="PTHR43775:SF37">
    <property type="entry name" value="SI:DKEY-61P9.11"/>
    <property type="match status" value="1"/>
</dbReference>
<feature type="active site" description="Proton acceptor; for dehydratase activity" evidence="4">
    <location>
        <position position="703"/>
    </location>
</feature>
<dbReference type="SMART" id="SM00825">
    <property type="entry name" value="PKS_KS"/>
    <property type="match status" value="1"/>
</dbReference>
<dbReference type="InterPro" id="IPR049551">
    <property type="entry name" value="PKS_DH_C"/>
</dbReference>
<name>A0A1S8MHL1_9CLOT</name>
<dbReference type="Pfam" id="PF02801">
    <property type="entry name" value="Ketoacyl-synt_C"/>
    <property type="match status" value="1"/>
</dbReference>
<dbReference type="Pfam" id="PF08659">
    <property type="entry name" value="KR"/>
    <property type="match status" value="1"/>
</dbReference>
<dbReference type="SUPFAM" id="SSF47336">
    <property type="entry name" value="ACP-like"/>
    <property type="match status" value="1"/>
</dbReference>
<dbReference type="EMBL" id="CP096983">
    <property type="protein sequence ID" value="URZ12077.1"/>
    <property type="molecule type" value="Genomic_DNA"/>
</dbReference>
<dbReference type="GO" id="GO:0006633">
    <property type="term" value="P:fatty acid biosynthetic process"/>
    <property type="evidence" value="ECO:0007669"/>
    <property type="project" value="InterPro"/>
</dbReference>
<dbReference type="Gene3D" id="1.10.1240.100">
    <property type="match status" value="1"/>
</dbReference>
<dbReference type="Gene3D" id="3.40.50.720">
    <property type="entry name" value="NAD(P)-binding Rossmann-like Domain"/>
    <property type="match status" value="1"/>
</dbReference>
<dbReference type="Pfam" id="PF00109">
    <property type="entry name" value="ketoacyl-synt"/>
    <property type="match status" value="1"/>
</dbReference>
<dbReference type="KEGG" id="crw:CROST_027940"/>
<dbReference type="InterPro" id="IPR050091">
    <property type="entry name" value="PKS_NRPS_Biosynth_Enz"/>
</dbReference>
<dbReference type="SUPFAM" id="SSF53901">
    <property type="entry name" value="Thiolase-like"/>
    <property type="match status" value="1"/>
</dbReference>
<dbReference type="GO" id="GO:0071770">
    <property type="term" value="P:DIM/DIP cell wall layer assembly"/>
    <property type="evidence" value="ECO:0007669"/>
    <property type="project" value="TreeGrafter"/>
</dbReference>
<dbReference type="Gene3D" id="1.10.1200.10">
    <property type="entry name" value="ACP-like"/>
    <property type="match status" value="1"/>
</dbReference>
<dbReference type="InterPro" id="IPR049900">
    <property type="entry name" value="PKS_mFAS_DH"/>
</dbReference>
<dbReference type="InterPro" id="IPR057326">
    <property type="entry name" value="KR_dom"/>
</dbReference>
<dbReference type="InterPro" id="IPR042104">
    <property type="entry name" value="PKS_dehydratase_sf"/>
</dbReference>
<dbReference type="InterPro" id="IPR036736">
    <property type="entry name" value="ACP-like_sf"/>
</dbReference>
<protein>
    <submittedName>
        <fullName evidence="8">Polyketide synthase PksN</fullName>
        <ecNumber evidence="8">2.3.1.-</ecNumber>
    </submittedName>
</protein>
<dbReference type="GO" id="GO:0005886">
    <property type="term" value="C:plasma membrane"/>
    <property type="evidence" value="ECO:0007669"/>
    <property type="project" value="TreeGrafter"/>
</dbReference>
<dbReference type="PANTHER" id="PTHR43775">
    <property type="entry name" value="FATTY ACID SYNTHASE"/>
    <property type="match status" value="1"/>
</dbReference>
<evidence type="ECO:0000259" key="5">
    <source>
        <dbReference type="PROSITE" id="PS50075"/>
    </source>
</evidence>
<gene>
    <name evidence="8" type="primary">pksN_1</name>
    <name evidence="8" type="ORF">CROST_027940</name>
</gene>
<feature type="domain" description="PKS/mFAS DH" evidence="7">
    <location>
        <begin position="672"/>
        <end position="948"/>
    </location>
</feature>
<keyword evidence="1" id="KW-0596">Phosphopantetheine</keyword>
<sequence>MKSVRKYILRQVAEGELSQGEAKKMLLEIKTKSRTNEDIAIVGVACRFPLAENKSMYWDNLVDGVNCIIDFPMQRRKDYNDFLKNPYYTKFLLNMPSDKLNLNDIYSKGGYLKEIDKFDAKFFKIPPKEAKYMDPQQRIFLETAYEAIEDSGYGPNGIFGTKTGVFVGKDHTSNSPYKHLTVPDPMSVTGSWNSILASRVSYIYNLKGPSVVIDTACSSSLTAVHMACEAIKNSECDMAIAGGIHITYAVVKGKSDEGKTVDRIDSKSNKIKAFDKEADGTIEGEGVGVVILKPLKKAVKDRDNIYAVIKGSGINNDGASNGITAPSAEAQEDIITSVWKSNNINPETISYVEAHGTGTELGDPIEIKGLTNAFKKFTSKKQFCAIGSVKSNIGHTVGAAGVASLIKVVLSLKNKIIPKTINFNSPNPYISFKDSPLYVVDKSEEWIENTAPRRAAINSFGFSGTNCHMVVEEYIKKENIEDESNCNVFTLSSKTKNGLRRLIKSYNSFFVREGYMNIGDICYTSNMGRGHYEYRLAIIVKNYNDLLDKMTYLDNINLSKIDAEDIYFGKHKVISNIKSSKNIYEISEKEKLDLDSRVEKFTNNIVEELSREEIIKICRLYVKGAEVEWKILYNGRNRHKVTLPSYEFENKRFWADLVVAENYEYKLQNDDVFLLGKCIAKTDECDIFEAKYNIDKYWFIKEHKLNGYCIVPGTAYIEIARLIANEYYKGINIAIQEITFNSPLILNDFEEKKIQVIVKKQNDYLEFKICSYEKDDYIYNQNSCIINVQGKIFKTMKNKEKVDVISTLKEYEKLESEGIKNVEGEVEFGPRWQSLKNIYKKDNNVLLELELPEEFASDFEYYKIHPALVDCSGVYSFPKLVQGVFLPLSYKTISICGDITQRIYSHVVLRENSDVVASFDINIYNDKFEKVVDIKSYTIKKVNIKAIGKSNRNLVTDYFKVDWIAEELGEVKGFSKNETVVVFKDRYSLGNDIISKFKDMKIDVVEIDINNNFAIIDDNIREYDLKNGYVELFRDIKNKRIKNIIHLSSINKFRVRDVEGLAKIQDIGVYSLYYITKALVENKINSEINISIISNSTNEVTKLENELHPESATLLGLGKVVPAEYEKLKCRFIDIDEKTKVDIILREIRAESSLYCVAYRDDIRYVQQFSTDEFQSQGNNSINLSYDGVYILTGGTGALALEIAEHISSKEKINLALISRSKFPEENQWEEVLQDNNDKKLCEKINKIKKIKEKANDLIIRSVDIANKQELSEFLDNIRNRYGKINGIIHCAGIAGDGFIINREKSKFNEVIAPKVYGTFLLDQLTKSDNLEFVVMFSSIASIIGGMGQGDYAAANSYLDCFANYRNKSGKKTIVINWTAWKEIGMSVDYNIEYSKSLFNPILNKDAILAFDHIISNNRSGLIVGSVKFELLKHNVNNLPFKLSNKIKIKLENNKKELKKEASVNKKVAIKGKDDFNEVESRIAAIWAEVMELDEIDVYESFNNLGGDSIIATIILKKIEVEYPGIIDISDIFRYPSVIQISDYINSKINKQDNNVVKFQEIEKEYENDELMNLIKGLKTGNASVNEALKILSQDNGGDEDE</sequence>
<evidence type="ECO:0000256" key="1">
    <source>
        <dbReference type="ARBA" id="ARBA00022450"/>
    </source>
</evidence>
<organism evidence="8 9">
    <name type="scientific">Clostridium felsineum</name>
    <dbReference type="NCBI Taxonomy" id="36839"/>
    <lineage>
        <taxon>Bacteria</taxon>
        <taxon>Bacillati</taxon>
        <taxon>Bacillota</taxon>
        <taxon>Clostridia</taxon>
        <taxon>Eubacteriales</taxon>
        <taxon>Clostridiaceae</taxon>
        <taxon>Clostridium</taxon>
    </lineage>
</organism>
<dbReference type="InterPro" id="IPR009081">
    <property type="entry name" value="PP-bd_ACP"/>
</dbReference>
<dbReference type="Pfam" id="PF21394">
    <property type="entry name" value="Beta-ketacyl_N"/>
    <property type="match status" value="1"/>
</dbReference>
<dbReference type="SUPFAM" id="SSF51735">
    <property type="entry name" value="NAD(P)-binding Rossmann-fold domains"/>
    <property type="match status" value="2"/>
</dbReference>
<dbReference type="CDD" id="cd08953">
    <property type="entry name" value="KR_2_SDR_x"/>
    <property type="match status" value="1"/>
</dbReference>
<evidence type="ECO:0000256" key="3">
    <source>
        <dbReference type="ARBA" id="ARBA00022679"/>
    </source>
</evidence>
<dbReference type="InterPro" id="IPR036291">
    <property type="entry name" value="NAD(P)-bd_dom_sf"/>
</dbReference>
<keyword evidence="2" id="KW-0597">Phosphoprotein</keyword>